<accession>A0A2N9ELJ7</accession>
<proteinExistence type="predicted"/>
<sequence>MAVLGSNLISTKLTISWCEISFLRCCGTWVLIRDSLLLSTSVYPWSSQSLSKDKSGIFVSKGVHVQFTRQEKLESRINGWKCKSLSWSGRATLIKYVALATPIYSMSAFKLPKGLRDSINSLVRKFWWNPRKDGIKFATPKAWIDLCKPLLEGGLGFRAFESFNEAMIAKLAWWVLSRRDSFCVQVLKAKYKVGCNWLLKNPSKNASFAWRGIEGARSLLARGACWLVGSGNDILVWRDPWIPNLPNFIPQPRNPNQDMQFLVVAQLMKKDKSGWNEKQLHLLFDDATVSTIKNISRWCVGQEDNGFERVLLSGALIMDLIWKGRNAKLHEGKDASMEENRPRQGCIKFNLDAAIAEAEALLWATQLAGDLEVEMTCFESDSRSAIEAVF</sequence>
<name>A0A2N9ELJ7_FAGSY</name>
<evidence type="ECO:0000313" key="1">
    <source>
        <dbReference type="EMBL" id="SPC75510.1"/>
    </source>
</evidence>
<dbReference type="PANTHER" id="PTHR33116">
    <property type="entry name" value="REVERSE TRANSCRIPTASE ZINC-BINDING DOMAIN-CONTAINING PROTEIN-RELATED-RELATED"/>
    <property type="match status" value="1"/>
</dbReference>
<organism evidence="1">
    <name type="scientific">Fagus sylvatica</name>
    <name type="common">Beechnut</name>
    <dbReference type="NCBI Taxonomy" id="28930"/>
    <lineage>
        <taxon>Eukaryota</taxon>
        <taxon>Viridiplantae</taxon>
        <taxon>Streptophyta</taxon>
        <taxon>Embryophyta</taxon>
        <taxon>Tracheophyta</taxon>
        <taxon>Spermatophyta</taxon>
        <taxon>Magnoliopsida</taxon>
        <taxon>eudicotyledons</taxon>
        <taxon>Gunneridae</taxon>
        <taxon>Pentapetalae</taxon>
        <taxon>rosids</taxon>
        <taxon>fabids</taxon>
        <taxon>Fagales</taxon>
        <taxon>Fagaceae</taxon>
        <taxon>Fagus</taxon>
    </lineage>
</organism>
<evidence type="ECO:0008006" key="2">
    <source>
        <dbReference type="Google" id="ProtNLM"/>
    </source>
</evidence>
<dbReference type="EMBL" id="OIVN01000164">
    <property type="protein sequence ID" value="SPC75510.1"/>
    <property type="molecule type" value="Genomic_DNA"/>
</dbReference>
<protein>
    <recommendedName>
        <fullName evidence="2">RNase H type-1 domain-containing protein</fullName>
    </recommendedName>
</protein>
<gene>
    <name evidence="1" type="ORF">FSB_LOCUS3392</name>
</gene>
<dbReference type="PANTHER" id="PTHR33116:SF86">
    <property type="entry name" value="REVERSE TRANSCRIPTASE DOMAIN-CONTAINING PROTEIN"/>
    <property type="match status" value="1"/>
</dbReference>
<dbReference type="AlphaFoldDB" id="A0A2N9ELJ7"/>
<reference evidence="1" key="1">
    <citation type="submission" date="2018-02" db="EMBL/GenBank/DDBJ databases">
        <authorList>
            <person name="Cohen D.B."/>
            <person name="Kent A.D."/>
        </authorList>
    </citation>
    <scope>NUCLEOTIDE SEQUENCE</scope>
</reference>